<dbReference type="InterPro" id="IPR008979">
    <property type="entry name" value="Galactose-bd-like_sf"/>
</dbReference>
<dbReference type="Gene3D" id="3.40.30.10">
    <property type="entry name" value="Glutaredoxin"/>
    <property type="match status" value="1"/>
</dbReference>
<dbReference type="Pfam" id="PF00085">
    <property type="entry name" value="Thioredoxin"/>
    <property type="match status" value="1"/>
</dbReference>
<evidence type="ECO:0000313" key="5">
    <source>
        <dbReference type="EMBL" id="KAF4510746.1"/>
    </source>
</evidence>
<dbReference type="Gene3D" id="2.60.120.470">
    <property type="entry name" value="PITH domain"/>
    <property type="match status" value="1"/>
</dbReference>
<accession>A0A8H4PUI9</accession>
<evidence type="ECO:0000259" key="4">
    <source>
        <dbReference type="PROSITE" id="PS51532"/>
    </source>
</evidence>
<dbReference type="InterPro" id="IPR037047">
    <property type="entry name" value="PITH_dom_sf"/>
</dbReference>
<protein>
    <recommendedName>
        <fullName evidence="7">Thioredoxin</fullName>
    </recommendedName>
</protein>
<dbReference type="InterPro" id="IPR017937">
    <property type="entry name" value="Thioredoxin_CS"/>
</dbReference>
<proteinExistence type="inferred from homology"/>
<organism evidence="5 6">
    <name type="scientific">Ophiocordyceps sinensis</name>
    <dbReference type="NCBI Taxonomy" id="72228"/>
    <lineage>
        <taxon>Eukaryota</taxon>
        <taxon>Fungi</taxon>
        <taxon>Dikarya</taxon>
        <taxon>Ascomycota</taxon>
        <taxon>Pezizomycotina</taxon>
        <taxon>Sordariomycetes</taxon>
        <taxon>Hypocreomycetidae</taxon>
        <taxon>Hypocreales</taxon>
        <taxon>Ophiocordycipitaceae</taxon>
        <taxon>Ophiocordyceps</taxon>
    </lineage>
</organism>
<dbReference type="EMBL" id="JAAVMX010000003">
    <property type="protein sequence ID" value="KAF4510746.1"/>
    <property type="molecule type" value="Genomic_DNA"/>
</dbReference>
<feature type="domain" description="Thioredoxin" evidence="3">
    <location>
        <begin position="1"/>
        <end position="110"/>
    </location>
</feature>
<reference evidence="5 6" key="1">
    <citation type="journal article" date="2020" name="Genome Biol. Evol.">
        <title>A new high-quality draft genome assembly of the Chinese cordyceps Ophiocordyceps sinensis.</title>
        <authorList>
            <person name="Shu R."/>
            <person name="Zhang J."/>
            <person name="Meng Q."/>
            <person name="Zhang H."/>
            <person name="Zhou G."/>
            <person name="Li M."/>
            <person name="Wu P."/>
            <person name="Zhao Y."/>
            <person name="Chen C."/>
            <person name="Qin Q."/>
        </authorList>
    </citation>
    <scope>NUCLEOTIDE SEQUENCE [LARGE SCALE GENOMIC DNA]</scope>
    <source>
        <strain evidence="5 6">IOZ07</strain>
    </source>
</reference>
<feature type="domain" description="PITH" evidence="4">
    <location>
        <begin position="127"/>
        <end position="317"/>
    </location>
</feature>
<dbReference type="PRINTS" id="PR00421">
    <property type="entry name" value="THIOREDOXIN"/>
</dbReference>
<comment type="similarity">
    <text evidence="1">Belongs to the thioredoxin family.</text>
</comment>
<dbReference type="AlphaFoldDB" id="A0A8H4PUI9"/>
<keyword evidence="2" id="KW-1015">Disulfide bond</keyword>
<dbReference type="SUPFAM" id="SSF52833">
    <property type="entry name" value="Thioredoxin-like"/>
    <property type="match status" value="1"/>
</dbReference>
<evidence type="ECO:0000256" key="2">
    <source>
        <dbReference type="ARBA" id="ARBA00023157"/>
    </source>
</evidence>
<dbReference type="CDD" id="cd02947">
    <property type="entry name" value="TRX_family"/>
    <property type="match status" value="1"/>
</dbReference>
<name>A0A8H4PUI9_9HYPO</name>
<evidence type="ECO:0000256" key="1">
    <source>
        <dbReference type="ARBA" id="ARBA00008987"/>
    </source>
</evidence>
<dbReference type="InterPro" id="IPR010400">
    <property type="entry name" value="PITH_dom"/>
</dbReference>
<dbReference type="PROSITE" id="PS51352">
    <property type="entry name" value="THIOREDOXIN_2"/>
    <property type="match status" value="1"/>
</dbReference>
<gene>
    <name evidence="5" type="ORF">G6O67_002614</name>
</gene>
<dbReference type="PROSITE" id="PS00194">
    <property type="entry name" value="THIOREDOXIN_1"/>
    <property type="match status" value="1"/>
</dbReference>
<sequence>MSKSPVVISSKGQLDGILKSSKIVVADFFADWCGPCRQIAPLYETLSKSLTRPNLVTFVKINNDSNQVLAEEYGISALPTFLIFRDAKVVEKVQGADPRQLQGVVTRLAAQVETLGESSASGAGSWRGAEIPRGYSDITDEVEQAGCELLNADETAGPVKVLFETSKPSALEKGGGSAKDWVESGADDQLLLFIPFLSSIKLHTLQLTSLPPQGQQDVSRPEVIQLYINRTQNMDFGEADETEPTQAITLTAEDWNPDGTANIGLRYVKFQKTTTLVVYVQQGYGSPERVRIDRLKLIGEAGTKRDMGKLKKVEEHE</sequence>
<comment type="caution">
    <text evidence="5">The sequence shown here is derived from an EMBL/GenBank/DDBJ whole genome shotgun (WGS) entry which is preliminary data.</text>
</comment>
<dbReference type="Pfam" id="PF06201">
    <property type="entry name" value="PITH"/>
    <property type="match status" value="1"/>
</dbReference>
<dbReference type="OrthoDB" id="2121326at2759"/>
<dbReference type="InterPro" id="IPR013766">
    <property type="entry name" value="Thioredoxin_domain"/>
</dbReference>
<keyword evidence="6" id="KW-1185">Reference proteome</keyword>
<dbReference type="Proteomes" id="UP000557566">
    <property type="component" value="Unassembled WGS sequence"/>
</dbReference>
<evidence type="ECO:0000259" key="3">
    <source>
        <dbReference type="PROSITE" id="PS51352"/>
    </source>
</evidence>
<evidence type="ECO:0000313" key="6">
    <source>
        <dbReference type="Proteomes" id="UP000557566"/>
    </source>
</evidence>
<dbReference type="SUPFAM" id="SSF49785">
    <property type="entry name" value="Galactose-binding domain-like"/>
    <property type="match status" value="1"/>
</dbReference>
<dbReference type="PANTHER" id="PTHR46115">
    <property type="entry name" value="THIOREDOXIN-LIKE PROTEIN 1"/>
    <property type="match status" value="1"/>
</dbReference>
<dbReference type="PROSITE" id="PS51532">
    <property type="entry name" value="PITH"/>
    <property type="match status" value="1"/>
</dbReference>
<evidence type="ECO:0008006" key="7">
    <source>
        <dbReference type="Google" id="ProtNLM"/>
    </source>
</evidence>
<dbReference type="GO" id="GO:0005737">
    <property type="term" value="C:cytoplasm"/>
    <property type="evidence" value="ECO:0007669"/>
    <property type="project" value="UniProtKB-ARBA"/>
</dbReference>
<dbReference type="InterPro" id="IPR036249">
    <property type="entry name" value="Thioredoxin-like_sf"/>
</dbReference>